<organism evidence="1 2">
    <name type="scientific">Hymenobacter telluris</name>
    <dbReference type="NCBI Taxonomy" id="2816474"/>
    <lineage>
        <taxon>Bacteria</taxon>
        <taxon>Pseudomonadati</taxon>
        <taxon>Bacteroidota</taxon>
        <taxon>Cytophagia</taxon>
        <taxon>Cytophagales</taxon>
        <taxon>Hymenobacteraceae</taxon>
        <taxon>Hymenobacter</taxon>
    </lineage>
</organism>
<name>A0A939EXT5_9BACT</name>
<keyword evidence="2" id="KW-1185">Reference proteome</keyword>
<dbReference type="EMBL" id="JAFLQZ010000011">
    <property type="protein sequence ID" value="MBO0359475.1"/>
    <property type="molecule type" value="Genomic_DNA"/>
</dbReference>
<dbReference type="AlphaFoldDB" id="A0A939EXT5"/>
<comment type="caution">
    <text evidence="1">The sequence shown here is derived from an EMBL/GenBank/DDBJ whole genome shotgun (WGS) entry which is preliminary data.</text>
</comment>
<evidence type="ECO:0000313" key="2">
    <source>
        <dbReference type="Proteomes" id="UP000664144"/>
    </source>
</evidence>
<dbReference type="Proteomes" id="UP000664144">
    <property type="component" value="Unassembled WGS sequence"/>
</dbReference>
<reference evidence="1" key="1">
    <citation type="submission" date="2021-03" db="EMBL/GenBank/DDBJ databases">
        <authorList>
            <person name="Kim M.K."/>
        </authorList>
    </citation>
    <scope>NUCLEOTIDE SEQUENCE</scope>
    <source>
        <strain evidence="1">BT186</strain>
    </source>
</reference>
<protein>
    <submittedName>
        <fullName evidence="1">Uncharacterized protein</fullName>
    </submittedName>
</protein>
<sequence length="76" mass="8906">MKKEPQYTVCYQLTLAEFQDGHVVNTHQVCHHRLSETPELNEVFTDLYEQFRSPHLLGLQITSIRCQQTAQDYLLA</sequence>
<evidence type="ECO:0000313" key="1">
    <source>
        <dbReference type="EMBL" id="MBO0359475.1"/>
    </source>
</evidence>
<proteinExistence type="predicted"/>
<dbReference type="RefSeq" id="WP_206985433.1">
    <property type="nucleotide sequence ID" value="NZ_JAFLQZ010000011.1"/>
</dbReference>
<gene>
    <name evidence="1" type="ORF">J0X19_16045</name>
</gene>
<accession>A0A939EXT5</accession>